<comment type="caution">
    <text evidence="1">The sequence shown here is derived from an EMBL/GenBank/DDBJ whole genome shotgun (WGS) entry which is preliminary data.</text>
</comment>
<evidence type="ECO:0000313" key="2">
    <source>
        <dbReference type="Proteomes" id="UP000309128"/>
    </source>
</evidence>
<dbReference type="PROSITE" id="PS51257">
    <property type="entry name" value="PROKAR_LIPOPROTEIN"/>
    <property type="match status" value="1"/>
</dbReference>
<organism evidence="1 2">
    <name type="scientific">Nonomuraea turkmeniaca</name>
    <dbReference type="NCBI Taxonomy" id="103838"/>
    <lineage>
        <taxon>Bacteria</taxon>
        <taxon>Bacillati</taxon>
        <taxon>Actinomycetota</taxon>
        <taxon>Actinomycetes</taxon>
        <taxon>Streptosporangiales</taxon>
        <taxon>Streptosporangiaceae</taxon>
        <taxon>Nonomuraea</taxon>
    </lineage>
</organism>
<gene>
    <name evidence="1" type="ORF">ETD86_13595</name>
</gene>
<sequence length="153" mass="16860">MNRASRRAIALIGLIVLASACGLFPRPVYHVNPAALKEVRSIGTLKEEGSDEVDYAGAIETYNVLVIDVGGRNGEEALDKAVDILRQKEWKVVGQGSLMTSMESDKWDGHLTATPFHPYQLQHYPNILEALKDKSTRTEALVIITMNARRSGL</sequence>
<accession>A0A5S4FM72</accession>
<dbReference type="Proteomes" id="UP000309128">
    <property type="component" value="Unassembled WGS sequence"/>
</dbReference>
<proteinExistence type="predicted"/>
<dbReference type="RefSeq" id="WP_138666506.1">
    <property type="nucleotide sequence ID" value="NZ_VCKY01000037.1"/>
</dbReference>
<reference evidence="1 2" key="1">
    <citation type="submission" date="2019-05" db="EMBL/GenBank/DDBJ databases">
        <title>Draft genome sequence of Nonomuraea turkmeniaca DSM 43926.</title>
        <authorList>
            <person name="Saricaoglu S."/>
            <person name="Isik K."/>
        </authorList>
    </citation>
    <scope>NUCLEOTIDE SEQUENCE [LARGE SCALE GENOMIC DNA]</scope>
    <source>
        <strain evidence="1 2">DSM 43926</strain>
    </source>
</reference>
<dbReference type="AlphaFoldDB" id="A0A5S4FM72"/>
<dbReference type="OrthoDB" id="3541634at2"/>
<keyword evidence="2" id="KW-1185">Reference proteome</keyword>
<name>A0A5S4FM72_9ACTN</name>
<evidence type="ECO:0000313" key="1">
    <source>
        <dbReference type="EMBL" id="TMR21828.1"/>
    </source>
</evidence>
<dbReference type="EMBL" id="VCKY01000037">
    <property type="protein sequence ID" value="TMR21828.1"/>
    <property type="molecule type" value="Genomic_DNA"/>
</dbReference>
<protein>
    <submittedName>
        <fullName evidence="1">Uncharacterized protein</fullName>
    </submittedName>
</protein>